<comment type="caution">
    <text evidence="1">The sequence shown here is derived from an EMBL/GenBank/DDBJ whole genome shotgun (WGS) entry which is preliminary data.</text>
</comment>
<sequence length="355" mass="36806">MSGTEPVEFLEPDEGEEVDWLEEDPLGAAPSRLTLTTRHRAAVSLLTLAALLAAGVGTADRVYRHDQALELAASALVLTQPAGAAGVSLPTIAVLGVGTSWTWRPDTDVQITLVNRGPDPVTLLPGDTLASLSQIDGVARLDPVGTATLQPGQTGRLEGVAVAQCNEDDPNALLTLTVRARTASGSVGLTSLELSHSATEGTLAEQACQAEAPKMAAWTPAASTDARAHTFTLSMSVTSQADVPLTLGSGQEYYNVYPAGTFMGSDVSPSLPGIVLDAPIYSGDESDTAQLAPGRRLTASYTVHVARCPATGPIPDQGWKVELFTQLSVDASFASTRQYTVDLSSLVAAACGLPD</sequence>
<dbReference type="Proteomes" id="UP000675781">
    <property type="component" value="Unassembled WGS sequence"/>
</dbReference>
<proteinExistence type="predicted"/>
<gene>
    <name evidence="1" type="ORF">KDL01_07920</name>
</gene>
<evidence type="ECO:0000313" key="1">
    <source>
        <dbReference type="EMBL" id="MBR7833187.1"/>
    </source>
</evidence>
<dbReference type="RefSeq" id="WP_212527711.1">
    <property type="nucleotide sequence ID" value="NZ_JAGSOG010000024.1"/>
</dbReference>
<organism evidence="1 2">
    <name type="scientific">Actinospica durhamensis</name>
    <dbReference type="NCBI Taxonomy" id="1508375"/>
    <lineage>
        <taxon>Bacteria</taxon>
        <taxon>Bacillati</taxon>
        <taxon>Actinomycetota</taxon>
        <taxon>Actinomycetes</taxon>
        <taxon>Catenulisporales</taxon>
        <taxon>Actinospicaceae</taxon>
        <taxon>Actinospica</taxon>
    </lineage>
</organism>
<reference evidence="1" key="1">
    <citation type="submission" date="2021-04" db="EMBL/GenBank/DDBJ databases">
        <title>Genome based classification of Actinospica acidithermotolerans sp. nov., an actinobacterium isolated from an Indonesian hot spring.</title>
        <authorList>
            <person name="Kusuma A.B."/>
            <person name="Putra K.E."/>
            <person name="Nafisah S."/>
            <person name="Loh J."/>
            <person name="Nouioui I."/>
            <person name="Goodfellow M."/>
        </authorList>
    </citation>
    <scope>NUCLEOTIDE SEQUENCE</scope>
    <source>
        <strain evidence="1">CSCA 57</strain>
    </source>
</reference>
<protein>
    <submittedName>
        <fullName evidence="1">Uncharacterized protein</fullName>
    </submittedName>
</protein>
<accession>A0A941IPJ2</accession>
<name>A0A941IPJ2_9ACTN</name>
<dbReference type="AlphaFoldDB" id="A0A941IPJ2"/>
<dbReference type="EMBL" id="JAGSOG010000024">
    <property type="protein sequence ID" value="MBR7833187.1"/>
    <property type="molecule type" value="Genomic_DNA"/>
</dbReference>
<evidence type="ECO:0000313" key="2">
    <source>
        <dbReference type="Proteomes" id="UP000675781"/>
    </source>
</evidence>
<keyword evidence="2" id="KW-1185">Reference proteome</keyword>